<keyword evidence="1" id="KW-0812">Transmembrane</keyword>
<accession>A0A1H0DK53</accession>
<dbReference type="RefSeq" id="WP_090669130.1">
    <property type="nucleotide sequence ID" value="NZ_FNIT01000001.1"/>
</dbReference>
<reference evidence="2 3" key="1">
    <citation type="submission" date="2016-10" db="EMBL/GenBank/DDBJ databases">
        <authorList>
            <person name="de Groot N.N."/>
        </authorList>
    </citation>
    <scope>NUCLEOTIDE SEQUENCE [LARGE SCALE GENOMIC DNA]</scope>
    <source>
        <strain evidence="3">L7-484,KACC 16230,DSM 25025</strain>
    </source>
</reference>
<proteinExistence type="predicted"/>
<keyword evidence="1" id="KW-1133">Transmembrane helix</keyword>
<dbReference type="OrthoDB" id="6166765at2"/>
<dbReference type="AlphaFoldDB" id="A0A1H0DK53"/>
<protein>
    <submittedName>
        <fullName evidence="2">Uncharacterized protein</fullName>
    </submittedName>
</protein>
<dbReference type="Proteomes" id="UP000198793">
    <property type="component" value="Unassembled WGS sequence"/>
</dbReference>
<keyword evidence="3" id="KW-1185">Reference proteome</keyword>
<dbReference type="EMBL" id="FNIT01000001">
    <property type="protein sequence ID" value="SDN70381.1"/>
    <property type="molecule type" value="Genomic_DNA"/>
</dbReference>
<feature type="transmembrane region" description="Helical" evidence="1">
    <location>
        <begin position="105"/>
        <end position="123"/>
    </location>
</feature>
<evidence type="ECO:0000313" key="3">
    <source>
        <dbReference type="Proteomes" id="UP000198793"/>
    </source>
</evidence>
<name>A0A1H0DK53_9HYPH</name>
<keyword evidence="1" id="KW-0472">Membrane</keyword>
<sequence>MSRTRPHLRTNHRAQSLARGLGWVSIALGLGELLAPGALKRGTGAPGPATLLQAYGLREIATGALILASDRPVSMVWARVAGDVLDLATLAPAASPDNPQREGGIGALAFVAAVTAVDIAVALQGDEEAERR</sequence>
<gene>
    <name evidence="2" type="ORF">SAMN05192530_101822</name>
</gene>
<feature type="transmembrane region" description="Helical" evidence="1">
    <location>
        <begin position="21"/>
        <end position="39"/>
    </location>
</feature>
<organism evidence="2 3">
    <name type="scientific">Aureimonas jatrophae</name>
    <dbReference type="NCBI Taxonomy" id="1166073"/>
    <lineage>
        <taxon>Bacteria</taxon>
        <taxon>Pseudomonadati</taxon>
        <taxon>Pseudomonadota</taxon>
        <taxon>Alphaproteobacteria</taxon>
        <taxon>Hyphomicrobiales</taxon>
        <taxon>Aurantimonadaceae</taxon>
        <taxon>Aureimonas</taxon>
    </lineage>
</organism>
<evidence type="ECO:0000313" key="2">
    <source>
        <dbReference type="EMBL" id="SDN70381.1"/>
    </source>
</evidence>
<evidence type="ECO:0000256" key="1">
    <source>
        <dbReference type="SAM" id="Phobius"/>
    </source>
</evidence>
<dbReference type="STRING" id="1166073.SAMN05192530_101822"/>